<dbReference type="AlphaFoldDB" id="A0A4S8LAP9"/>
<sequence length="246" mass="28859">EDTPDDRIDCPELRMMQLARERTSIPIPRVHDMIPDEPPPGTLYTKATHGIVIMDYVHGDLLGDIWPQLNLWKKLWVVLTLRRYVKELRKVMQPYNGCVGQLSVTGQALDCDLPGLLEQRNEIYSSYDKLKNSYNRRWKWKGQDERSSYADPLTLTLCHGDLHKDNIILGHDGQIWLIDWGYSGFYPQWFEYRRMFIMGSLATCNKKVIVPKDRSWQLLSGIVCDYDPWTLTWYEQLCDVTLCKET</sequence>
<dbReference type="EMBL" id="ML179551">
    <property type="protein sequence ID" value="THU85358.1"/>
    <property type="molecule type" value="Genomic_DNA"/>
</dbReference>
<dbReference type="PANTHER" id="PTHR21310:SF48">
    <property type="entry name" value="AMINOGLYCOSIDE PHOSPHOTRANSFERASE DOMAIN-CONTAINING PROTEIN"/>
    <property type="match status" value="1"/>
</dbReference>
<evidence type="ECO:0000259" key="1">
    <source>
        <dbReference type="Pfam" id="PF01636"/>
    </source>
</evidence>
<keyword evidence="3" id="KW-1185">Reference proteome</keyword>
<organism evidence="2 3">
    <name type="scientific">Dendrothele bispora (strain CBS 962.96)</name>
    <dbReference type="NCBI Taxonomy" id="1314807"/>
    <lineage>
        <taxon>Eukaryota</taxon>
        <taxon>Fungi</taxon>
        <taxon>Dikarya</taxon>
        <taxon>Basidiomycota</taxon>
        <taxon>Agaricomycotina</taxon>
        <taxon>Agaricomycetes</taxon>
        <taxon>Agaricomycetidae</taxon>
        <taxon>Agaricales</taxon>
        <taxon>Agaricales incertae sedis</taxon>
        <taxon>Dendrothele</taxon>
    </lineage>
</organism>
<accession>A0A4S8LAP9</accession>
<dbReference type="InterPro" id="IPR051678">
    <property type="entry name" value="AGP_Transferase"/>
</dbReference>
<gene>
    <name evidence="2" type="ORF">K435DRAFT_685737</name>
</gene>
<evidence type="ECO:0000313" key="3">
    <source>
        <dbReference type="Proteomes" id="UP000297245"/>
    </source>
</evidence>
<dbReference type="InterPro" id="IPR002575">
    <property type="entry name" value="Aminoglycoside_PTrfase"/>
</dbReference>
<dbReference type="Pfam" id="PF01636">
    <property type="entry name" value="APH"/>
    <property type="match status" value="1"/>
</dbReference>
<protein>
    <recommendedName>
        <fullName evidence="1">Aminoglycoside phosphotransferase domain-containing protein</fullName>
    </recommendedName>
</protein>
<dbReference type="Gene3D" id="3.90.1200.10">
    <property type="match status" value="1"/>
</dbReference>
<evidence type="ECO:0000313" key="2">
    <source>
        <dbReference type="EMBL" id="THU85358.1"/>
    </source>
</evidence>
<dbReference type="Proteomes" id="UP000297245">
    <property type="component" value="Unassembled WGS sequence"/>
</dbReference>
<dbReference type="InterPro" id="IPR011009">
    <property type="entry name" value="Kinase-like_dom_sf"/>
</dbReference>
<feature type="domain" description="Aminoglycoside phosphotransferase" evidence="1">
    <location>
        <begin position="12"/>
        <end position="191"/>
    </location>
</feature>
<proteinExistence type="predicted"/>
<feature type="non-terminal residue" evidence="2">
    <location>
        <position position="1"/>
    </location>
</feature>
<dbReference type="SUPFAM" id="SSF56112">
    <property type="entry name" value="Protein kinase-like (PK-like)"/>
    <property type="match status" value="1"/>
</dbReference>
<dbReference type="OrthoDB" id="4177236at2759"/>
<dbReference type="PANTHER" id="PTHR21310">
    <property type="entry name" value="AMINOGLYCOSIDE PHOSPHOTRANSFERASE-RELATED-RELATED"/>
    <property type="match status" value="1"/>
</dbReference>
<reference evidence="2 3" key="1">
    <citation type="journal article" date="2019" name="Nat. Ecol. Evol.">
        <title>Megaphylogeny resolves global patterns of mushroom evolution.</title>
        <authorList>
            <person name="Varga T."/>
            <person name="Krizsan K."/>
            <person name="Foldi C."/>
            <person name="Dima B."/>
            <person name="Sanchez-Garcia M."/>
            <person name="Sanchez-Ramirez S."/>
            <person name="Szollosi G.J."/>
            <person name="Szarkandi J.G."/>
            <person name="Papp V."/>
            <person name="Albert L."/>
            <person name="Andreopoulos W."/>
            <person name="Angelini C."/>
            <person name="Antonin V."/>
            <person name="Barry K.W."/>
            <person name="Bougher N.L."/>
            <person name="Buchanan P."/>
            <person name="Buyck B."/>
            <person name="Bense V."/>
            <person name="Catcheside P."/>
            <person name="Chovatia M."/>
            <person name="Cooper J."/>
            <person name="Damon W."/>
            <person name="Desjardin D."/>
            <person name="Finy P."/>
            <person name="Geml J."/>
            <person name="Haridas S."/>
            <person name="Hughes K."/>
            <person name="Justo A."/>
            <person name="Karasinski D."/>
            <person name="Kautmanova I."/>
            <person name="Kiss B."/>
            <person name="Kocsube S."/>
            <person name="Kotiranta H."/>
            <person name="LaButti K.M."/>
            <person name="Lechner B.E."/>
            <person name="Liimatainen K."/>
            <person name="Lipzen A."/>
            <person name="Lukacs Z."/>
            <person name="Mihaltcheva S."/>
            <person name="Morgado L.N."/>
            <person name="Niskanen T."/>
            <person name="Noordeloos M.E."/>
            <person name="Ohm R.A."/>
            <person name="Ortiz-Santana B."/>
            <person name="Ovrebo C."/>
            <person name="Racz N."/>
            <person name="Riley R."/>
            <person name="Savchenko A."/>
            <person name="Shiryaev A."/>
            <person name="Soop K."/>
            <person name="Spirin V."/>
            <person name="Szebenyi C."/>
            <person name="Tomsovsky M."/>
            <person name="Tulloss R.E."/>
            <person name="Uehling J."/>
            <person name="Grigoriev I.V."/>
            <person name="Vagvolgyi C."/>
            <person name="Papp T."/>
            <person name="Martin F.M."/>
            <person name="Miettinen O."/>
            <person name="Hibbett D.S."/>
            <person name="Nagy L.G."/>
        </authorList>
    </citation>
    <scope>NUCLEOTIDE SEQUENCE [LARGE SCALE GENOMIC DNA]</scope>
    <source>
        <strain evidence="2 3">CBS 962.96</strain>
    </source>
</reference>
<name>A0A4S8LAP9_DENBC</name>